<dbReference type="PANTHER" id="PTHR31934">
    <property type="entry name" value="ALPHA/BETA-HYDROLASES SUPERFAMILY PROTEIN"/>
    <property type="match status" value="1"/>
</dbReference>
<evidence type="ECO:0008006" key="3">
    <source>
        <dbReference type="Google" id="ProtNLM"/>
    </source>
</evidence>
<evidence type="ECO:0000313" key="2">
    <source>
        <dbReference type="Proteomes" id="UP000824469"/>
    </source>
</evidence>
<organism evidence="1 2">
    <name type="scientific">Taxus chinensis</name>
    <name type="common">Chinese yew</name>
    <name type="synonym">Taxus wallichiana var. chinensis</name>
    <dbReference type="NCBI Taxonomy" id="29808"/>
    <lineage>
        <taxon>Eukaryota</taxon>
        <taxon>Viridiplantae</taxon>
        <taxon>Streptophyta</taxon>
        <taxon>Embryophyta</taxon>
        <taxon>Tracheophyta</taxon>
        <taxon>Spermatophyta</taxon>
        <taxon>Pinopsida</taxon>
        <taxon>Pinidae</taxon>
        <taxon>Conifers II</taxon>
        <taxon>Cupressales</taxon>
        <taxon>Taxaceae</taxon>
        <taxon>Taxus</taxon>
    </lineage>
</organism>
<dbReference type="PANTHER" id="PTHR31934:SF5">
    <property type="entry name" value="OS05G0557900 PROTEIN"/>
    <property type="match status" value="1"/>
</dbReference>
<keyword evidence="2" id="KW-1185">Reference proteome</keyword>
<name>A0AA38GDG2_TAXCH</name>
<comment type="caution">
    <text evidence="1">The sequence shown here is derived from an EMBL/GenBank/DDBJ whole genome shotgun (WGS) entry which is preliminary data.</text>
</comment>
<proteinExistence type="predicted"/>
<reference evidence="1 2" key="1">
    <citation type="journal article" date="2021" name="Nat. Plants">
        <title>The Taxus genome provides insights into paclitaxel biosynthesis.</title>
        <authorList>
            <person name="Xiong X."/>
            <person name="Gou J."/>
            <person name="Liao Q."/>
            <person name="Li Y."/>
            <person name="Zhou Q."/>
            <person name="Bi G."/>
            <person name="Li C."/>
            <person name="Du R."/>
            <person name="Wang X."/>
            <person name="Sun T."/>
            <person name="Guo L."/>
            <person name="Liang H."/>
            <person name="Lu P."/>
            <person name="Wu Y."/>
            <person name="Zhang Z."/>
            <person name="Ro D.K."/>
            <person name="Shang Y."/>
            <person name="Huang S."/>
            <person name="Yan J."/>
        </authorList>
    </citation>
    <scope>NUCLEOTIDE SEQUENCE [LARGE SCALE GENOMIC DNA]</scope>
    <source>
        <strain evidence="1">Ta-2019</strain>
    </source>
</reference>
<sequence length="471" mass="51533">MEILKLMLNRMQLLKDKMREVPENIIAFTTEEEVDEEVALRNMRTSGTKPSKLSYQGSSGPISYFLNGNLCQSVSSTGGQRNISESENTVMNITAPASAINSISSSLGRAGQSLLSIPLNIFGGLAARMERTLRGSTHDIGWLQCTDPVTPVQDGTNRFMELLAMTRNGEHILPDRLVYFLVPGLFSNHFPLYFVDTKNFLSKLGLTCHIAKIHSEASVKTNAYELKKQIENLYLYYGKKVLVFGHSKGGVDAAAAMAMHWPDLKNKVAGLALVQSPYGGTPIASDILGEGQIAEIEKRTILELLMCRFIKGDMSALEDLTYSKRKEFLSQYALPVDLPLISFHTEASTDPQALATLYHIAHVEFPSVIAPSSFLSSNQTVKIPIMAPLATAMAACASYLELRYGEKSDGLVTRKDAEVPGSVVVKPNRKLDHAWMVNPSLAINVTEPDAPQLCEALLALLVEIGQGTSKP</sequence>
<dbReference type="InterPro" id="IPR029058">
    <property type="entry name" value="AB_hydrolase_fold"/>
</dbReference>
<dbReference type="EMBL" id="JAHRHJ020000003">
    <property type="protein sequence ID" value="KAH9321191.1"/>
    <property type="molecule type" value="Genomic_DNA"/>
</dbReference>
<evidence type="ECO:0000313" key="1">
    <source>
        <dbReference type="EMBL" id="KAH9321191.1"/>
    </source>
</evidence>
<dbReference type="AlphaFoldDB" id="A0AA38GDG2"/>
<gene>
    <name evidence="1" type="ORF">KI387_015830</name>
</gene>
<protein>
    <recommendedName>
        <fullName evidence="3">Alpha/beta-Hydrolases superfamily protein</fullName>
    </recommendedName>
</protein>
<dbReference type="Proteomes" id="UP000824469">
    <property type="component" value="Unassembled WGS sequence"/>
</dbReference>
<accession>A0AA38GDG2</accession>
<dbReference type="SUPFAM" id="SSF53474">
    <property type="entry name" value="alpha/beta-Hydrolases"/>
    <property type="match status" value="1"/>
</dbReference>
<dbReference type="Gene3D" id="3.40.50.1820">
    <property type="entry name" value="alpha/beta hydrolase"/>
    <property type="match status" value="1"/>
</dbReference>